<evidence type="ECO:0000256" key="1">
    <source>
        <dbReference type="SAM" id="MobiDB-lite"/>
    </source>
</evidence>
<dbReference type="EMBL" id="ML978197">
    <property type="protein sequence ID" value="KAF2029763.1"/>
    <property type="molecule type" value="Genomic_DNA"/>
</dbReference>
<proteinExistence type="predicted"/>
<feature type="region of interest" description="Disordered" evidence="1">
    <location>
        <begin position="23"/>
        <end position="42"/>
    </location>
</feature>
<evidence type="ECO:0000313" key="3">
    <source>
        <dbReference type="Proteomes" id="UP000799777"/>
    </source>
</evidence>
<organism evidence="2 3">
    <name type="scientific">Setomelanomma holmii</name>
    <dbReference type="NCBI Taxonomy" id="210430"/>
    <lineage>
        <taxon>Eukaryota</taxon>
        <taxon>Fungi</taxon>
        <taxon>Dikarya</taxon>
        <taxon>Ascomycota</taxon>
        <taxon>Pezizomycotina</taxon>
        <taxon>Dothideomycetes</taxon>
        <taxon>Pleosporomycetidae</taxon>
        <taxon>Pleosporales</taxon>
        <taxon>Pleosporineae</taxon>
        <taxon>Phaeosphaeriaceae</taxon>
        <taxon>Setomelanomma</taxon>
    </lineage>
</organism>
<reference evidence="2" key="1">
    <citation type="journal article" date="2020" name="Stud. Mycol.">
        <title>101 Dothideomycetes genomes: a test case for predicting lifestyles and emergence of pathogens.</title>
        <authorList>
            <person name="Haridas S."/>
            <person name="Albert R."/>
            <person name="Binder M."/>
            <person name="Bloem J."/>
            <person name="Labutti K."/>
            <person name="Salamov A."/>
            <person name="Andreopoulos B."/>
            <person name="Baker S."/>
            <person name="Barry K."/>
            <person name="Bills G."/>
            <person name="Bluhm B."/>
            <person name="Cannon C."/>
            <person name="Castanera R."/>
            <person name="Culley D."/>
            <person name="Daum C."/>
            <person name="Ezra D."/>
            <person name="Gonzalez J."/>
            <person name="Henrissat B."/>
            <person name="Kuo A."/>
            <person name="Liang C."/>
            <person name="Lipzen A."/>
            <person name="Lutzoni F."/>
            <person name="Magnuson J."/>
            <person name="Mondo S."/>
            <person name="Nolan M."/>
            <person name="Ohm R."/>
            <person name="Pangilinan J."/>
            <person name="Park H.-J."/>
            <person name="Ramirez L."/>
            <person name="Alfaro M."/>
            <person name="Sun H."/>
            <person name="Tritt A."/>
            <person name="Yoshinaga Y."/>
            <person name="Zwiers L.-H."/>
            <person name="Turgeon B."/>
            <person name="Goodwin S."/>
            <person name="Spatafora J."/>
            <person name="Crous P."/>
            <person name="Grigoriev I."/>
        </authorList>
    </citation>
    <scope>NUCLEOTIDE SEQUENCE</scope>
    <source>
        <strain evidence="2">CBS 110217</strain>
    </source>
</reference>
<sequence>MSMHMKYHTASQDLCDIPLGKKTRRTRQVPGGDDEYLDSDAGERCPTKSQKLNINGADAAIKSRRTGRLTKAAQKKDQASKLMQLTGELRNITYEMYLENHVVNMRHDTSVPDSPFEGLAPGRALTQDSHRRDPAYMMGTYGSFAVDITLLVRLRAAHPGSQFYLSNPDPYISTPGLIADTTGLEERHIEDSMQKSELRIEQWYFPKLVFHFKVNYDREL</sequence>
<comment type="caution">
    <text evidence="2">The sequence shown here is derived from an EMBL/GenBank/DDBJ whole genome shotgun (WGS) entry which is preliminary data.</text>
</comment>
<keyword evidence="3" id="KW-1185">Reference proteome</keyword>
<dbReference type="Proteomes" id="UP000799777">
    <property type="component" value="Unassembled WGS sequence"/>
</dbReference>
<gene>
    <name evidence="2" type="ORF">EK21DRAFT_112635</name>
</gene>
<name>A0A9P4LLF7_9PLEO</name>
<dbReference type="AlphaFoldDB" id="A0A9P4LLF7"/>
<accession>A0A9P4LLF7</accession>
<evidence type="ECO:0000313" key="2">
    <source>
        <dbReference type="EMBL" id="KAF2029763.1"/>
    </source>
</evidence>
<protein>
    <submittedName>
        <fullName evidence="2">Uncharacterized protein</fullName>
    </submittedName>
</protein>